<sequence>MVRRRYAVDAASLEGASDQPESEGIEPVAEAATTVEESRVRVEIDGEHISTIVNDGLCSCYIVHGALSENVAAGAYARRGFFAEPVWFEICPMPRKTVGDGRTDRILVCSRSATGIKPIRTDTAGQTELTIGRATAVVAVGADRDVATDCSLTAVQQYGTVIVGRRSPGRGNRSREPSRTKRRDAPRRYWFEDSLRL</sequence>
<organism evidence="2 3">
    <name type="scientific">Natronolimnohabitans innermongolicus JCM 12255</name>
    <dbReference type="NCBI Taxonomy" id="1227499"/>
    <lineage>
        <taxon>Archaea</taxon>
        <taxon>Methanobacteriati</taxon>
        <taxon>Methanobacteriota</taxon>
        <taxon>Stenosarchaea group</taxon>
        <taxon>Halobacteria</taxon>
        <taxon>Halobacteriales</taxon>
        <taxon>Natrialbaceae</taxon>
        <taxon>Natronolimnohabitans</taxon>
    </lineage>
</organism>
<evidence type="ECO:0000313" key="2">
    <source>
        <dbReference type="EMBL" id="ELY59073.1"/>
    </source>
</evidence>
<dbReference type="Proteomes" id="UP000011602">
    <property type="component" value="Unassembled WGS sequence"/>
</dbReference>
<reference evidence="2 3" key="1">
    <citation type="journal article" date="2014" name="PLoS Genet.">
        <title>Phylogenetically driven sequencing of extremely halophilic archaea reveals strategies for static and dynamic osmo-response.</title>
        <authorList>
            <person name="Becker E.A."/>
            <person name="Seitzer P.M."/>
            <person name="Tritt A."/>
            <person name="Larsen D."/>
            <person name="Krusor M."/>
            <person name="Yao A.I."/>
            <person name="Wu D."/>
            <person name="Madern D."/>
            <person name="Eisen J.A."/>
            <person name="Darling A.E."/>
            <person name="Facciotti M.T."/>
        </authorList>
    </citation>
    <scope>NUCLEOTIDE SEQUENCE [LARGE SCALE GENOMIC DNA]</scope>
    <source>
        <strain evidence="2 3">JCM 12255</strain>
    </source>
</reference>
<dbReference type="EMBL" id="AOHZ01000030">
    <property type="protein sequence ID" value="ELY59073.1"/>
    <property type="molecule type" value="Genomic_DNA"/>
</dbReference>
<gene>
    <name evidence="2" type="ORF">C493_05465</name>
</gene>
<feature type="region of interest" description="Disordered" evidence="1">
    <location>
        <begin position="164"/>
        <end position="183"/>
    </location>
</feature>
<dbReference type="AlphaFoldDB" id="L9XEK7"/>
<protein>
    <submittedName>
        <fullName evidence="2">Uncharacterized protein</fullName>
    </submittedName>
</protein>
<proteinExistence type="predicted"/>
<keyword evidence="3" id="KW-1185">Reference proteome</keyword>
<comment type="caution">
    <text evidence="2">The sequence shown here is derived from an EMBL/GenBank/DDBJ whole genome shotgun (WGS) entry which is preliminary data.</text>
</comment>
<evidence type="ECO:0000313" key="3">
    <source>
        <dbReference type="Proteomes" id="UP000011602"/>
    </source>
</evidence>
<feature type="region of interest" description="Disordered" evidence="1">
    <location>
        <begin position="1"/>
        <end position="25"/>
    </location>
</feature>
<dbReference type="STRING" id="1227499.C493_05465"/>
<name>L9XEK7_9EURY</name>
<accession>L9XEK7</accession>
<evidence type="ECO:0000256" key="1">
    <source>
        <dbReference type="SAM" id="MobiDB-lite"/>
    </source>
</evidence>